<dbReference type="SUPFAM" id="SSF81901">
    <property type="entry name" value="HCP-like"/>
    <property type="match status" value="1"/>
</dbReference>
<name>A0ABR0G209_9PEZI</name>
<accession>A0ABR0G209</accession>
<feature type="domain" description="CHAT" evidence="1">
    <location>
        <begin position="647"/>
        <end position="923"/>
    </location>
</feature>
<gene>
    <name evidence="2" type="ORF">QC761_0024380</name>
</gene>
<protein>
    <recommendedName>
        <fullName evidence="1">CHAT domain-containing protein</fullName>
    </recommendedName>
</protein>
<dbReference type="InterPro" id="IPR011990">
    <property type="entry name" value="TPR-like_helical_dom_sf"/>
</dbReference>
<evidence type="ECO:0000313" key="2">
    <source>
        <dbReference type="EMBL" id="KAK4649732.1"/>
    </source>
</evidence>
<evidence type="ECO:0000313" key="3">
    <source>
        <dbReference type="Proteomes" id="UP001322138"/>
    </source>
</evidence>
<dbReference type="RefSeq" id="XP_062738707.1">
    <property type="nucleotide sequence ID" value="XM_062872107.1"/>
</dbReference>
<dbReference type="Gene3D" id="1.25.40.10">
    <property type="entry name" value="Tetratricopeptide repeat domain"/>
    <property type="match status" value="2"/>
</dbReference>
<dbReference type="EMBL" id="JAFFGZ010000001">
    <property type="protein sequence ID" value="KAK4649732.1"/>
    <property type="molecule type" value="Genomic_DNA"/>
</dbReference>
<evidence type="ECO:0000259" key="1">
    <source>
        <dbReference type="Pfam" id="PF12770"/>
    </source>
</evidence>
<keyword evidence="3" id="KW-1185">Reference proteome</keyword>
<sequence>MNLNTAISNSEKAIQLIPETDRGLPDVFSNLSVFYTARYQYVTGSRQDLNQAIRTAEKAVNLTPEGDEDLPGRLSNLSNALAARHESKWKQEGDLDRAIAESEKAVRTADEATPDLYKLLNNLAQQLGERYVEQSKANDLDAAIQALHRAQERVPCEQLGNKATILQQLGVRLQDRYFHTGVLEDLDEAIQTTRRAVEMCPKDDKSFAIVVNALANRLGTRYTITWEEHDLDEAIRLAQNAVDLTRKGDTHHPMFLADLSNRLGYKYSRTGNNKDLQNAIENCKRSLELTESGESHEARRLGSLAILKYREYLATRHSDHLGSAIDCIRRAISISDPSHCHYPGWARELSVYLSHAGDDEESMQWAEIAVKNTPQGHPERSAWLIQLANLLLKRVGEDKALAKQHFLEAFYDEFCPIGERLMAGRCLLSNVKSLFIEQDDFETAYQVCKDSMGLISLFGPRHLSSTDKQNVLTLAVGLASEAAAIALELGKGPEQALRFLEDGRGRLLGSLYDLRSNVKAVEQQYPDLALQFTRLRDTLNTPSPATHESGSTASTLLAHERKRAGEFMDKVIDEIRSKPGFDQFLLPPSIDEALDAAKQGPIVVLNLSRLRSDALIIRSSGVDVLPLLGLSYEEVQMQSTKLVQDPDLGWLWDAVVGPVLEFLGFNATPADREWPRVWWIPTGALVKFPLHAAGHHLKPGSGTALDRAISSYSPSIKSIMHGRERNAVDNPAVPASEGRNLVLVSMEKTPGEKTLGNVPEEIATVESLGIAMNISGDSPPPNKASVLSALGNCRILHFAGHGSTHATQPLKSHLLLQDWQTDPLTVQSLLDIDLATNPPFLAYLSACGSGEVAHEKSVDESIHLTSAFQLAGFRHVIGTLWQVNDKVCVDMAREVYTTLKSEGLNDLAVSAGLHRATRQLRDEWVQKVHPEGFDTREGNRKGKVWIPPQKSKSVVVKKVDPLWVPYVHYGV</sequence>
<comment type="caution">
    <text evidence="2">The sequence shown here is derived from an EMBL/GenBank/DDBJ whole genome shotgun (WGS) entry which is preliminary data.</text>
</comment>
<dbReference type="Pfam" id="PF12770">
    <property type="entry name" value="CHAT"/>
    <property type="match status" value="1"/>
</dbReference>
<dbReference type="PANTHER" id="PTHR10098">
    <property type="entry name" value="RAPSYN-RELATED"/>
    <property type="match status" value="1"/>
</dbReference>
<dbReference type="Proteomes" id="UP001322138">
    <property type="component" value="Unassembled WGS sequence"/>
</dbReference>
<dbReference type="GeneID" id="87891207"/>
<dbReference type="InterPro" id="IPR024983">
    <property type="entry name" value="CHAT_dom"/>
</dbReference>
<dbReference type="PANTHER" id="PTHR10098:SF108">
    <property type="entry name" value="TETRATRICOPEPTIDE REPEAT PROTEIN 28"/>
    <property type="match status" value="1"/>
</dbReference>
<reference evidence="2 3" key="1">
    <citation type="journal article" date="2023" name="bioRxiv">
        <title>High-quality genome assemblies of four members of thePodospora anserinaspecies complex.</title>
        <authorList>
            <person name="Ament-Velasquez S.L."/>
            <person name="Vogan A.A."/>
            <person name="Wallerman O."/>
            <person name="Hartmann F."/>
            <person name="Gautier V."/>
            <person name="Silar P."/>
            <person name="Giraud T."/>
            <person name="Johannesson H."/>
        </authorList>
    </citation>
    <scope>NUCLEOTIDE SEQUENCE [LARGE SCALE GENOMIC DNA]</scope>
    <source>
        <strain evidence="2 3">CBS 112042</strain>
    </source>
</reference>
<proteinExistence type="predicted"/>
<organism evidence="2 3">
    <name type="scientific">Podospora bellae-mahoneyi</name>
    <dbReference type="NCBI Taxonomy" id="2093777"/>
    <lineage>
        <taxon>Eukaryota</taxon>
        <taxon>Fungi</taxon>
        <taxon>Dikarya</taxon>
        <taxon>Ascomycota</taxon>
        <taxon>Pezizomycotina</taxon>
        <taxon>Sordariomycetes</taxon>
        <taxon>Sordariomycetidae</taxon>
        <taxon>Sordariales</taxon>
        <taxon>Podosporaceae</taxon>
        <taxon>Podospora</taxon>
    </lineage>
</organism>